<evidence type="ECO:0000256" key="2">
    <source>
        <dbReference type="ARBA" id="ARBA00022448"/>
    </source>
</evidence>
<evidence type="ECO:0000256" key="4">
    <source>
        <dbReference type="ARBA" id="ARBA00022519"/>
    </source>
</evidence>
<feature type="transmembrane region" description="Helical" evidence="8">
    <location>
        <begin position="23"/>
        <end position="54"/>
    </location>
</feature>
<comment type="subcellular location">
    <subcellularLocation>
        <location evidence="1">Cell inner membrane</location>
        <topology evidence="1">Multi-pass membrane protein</topology>
    </subcellularLocation>
    <subcellularLocation>
        <location evidence="8">Cell membrane</location>
        <topology evidence="8">Multi-pass membrane protein</topology>
    </subcellularLocation>
</comment>
<dbReference type="GO" id="GO:0055085">
    <property type="term" value="P:transmembrane transport"/>
    <property type="evidence" value="ECO:0007669"/>
    <property type="project" value="InterPro"/>
</dbReference>
<keyword evidence="7 8" id="KW-0472">Membrane</keyword>
<organism evidence="10 11">
    <name type="scientific">Pseudooceanicola marinus</name>
    <dbReference type="NCBI Taxonomy" id="396013"/>
    <lineage>
        <taxon>Bacteria</taxon>
        <taxon>Pseudomonadati</taxon>
        <taxon>Pseudomonadota</taxon>
        <taxon>Alphaproteobacteria</taxon>
        <taxon>Rhodobacterales</taxon>
        <taxon>Paracoccaceae</taxon>
        <taxon>Pseudooceanicola</taxon>
    </lineage>
</organism>
<dbReference type="Gene3D" id="1.10.3720.10">
    <property type="entry name" value="MetI-like"/>
    <property type="match status" value="1"/>
</dbReference>
<protein>
    <submittedName>
        <fullName evidence="10">Trehalose transport system permease protein SugB</fullName>
    </submittedName>
</protein>
<evidence type="ECO:0000256" key="7">
    <source>
        <dbReference type="ARBA" id="ARBA00023136"/>
    </source>
</evidence>
<dbReference type="AlphaFoldDB" id="A0A1X6YQP1"/>
<keyword evidence="6 8" id="KW-1133">Transmembrane helix</keyword>
<dbReference type="RefSeq" id="WP_085886878.1">
    <property type="nucleotide sequence ID" value="NZ_FWFN01000002.1"/>
</dbReference>
<dbReference type="PANTHER" id="PTHR43357">
    <property type="entry name" value="INNER MEMBRANE ABC TRANSPORTER PERMEASE PROTEIN YDCV"/>
    <property type="match status" value="1"/>
</dbReference>
<comment type="similarity">
    <text evidence="8">Belongs to the binding-protein-dependent transport system permease family.</text>
</comment>
<dbReference type="CDD" id="cd06261">
    <property type="entry name" value="TM_PBP2"/>
    <property type="match status" value="1"/>
</dbReference>
<sequence length="293" mass="32155">MVSLSDTAPVAPRRPRRPAFRRFTISNMLIAILLLVCVIWLVVPFGMAVLWSLLDPSVRWEYPDVLPPALSFARWIEVWNTTSLPMALRNSYILAPTVAVTTLILASPTAYAFARHDFPGKGAAQVLTLLPLVIPGFVLAIFFSALIFSLGIYSRFLSILLAHSVLFLPYAIRLMTVAFSNVRLDLVDAARDLGASPWARFRVAYWPALAPGILASLIIVFIQSIEEFAVAFVVGAPNFTTIPSILYSYLGYNFVRPNAAVVSLVLVIPNVLLMLGLERLLKSANPAQTGVKG</sequence>
<dbReference type="PROSITE" id="PS50928">
    <property type="entry name" value="ABC_TM1"/>
    <property type="match status" value="1"/>
</dbReference>
<reference evidence="10 11" key="1">
    <citation type="submission" date="2017-03" db="EMBL/GenBank/DDBJ databases">
        <authorList>
            <person name="Afonso C.L."/>
            <person name="Miller P.J."/>
            <person name="Scott M.A."/>
            <person name="Spackman E."/>
            <person name="Goraichik I."/>
            <person name="Dimitrov K.M."/>
            <person name="Suarez D.L."/>
            <person name="Swayne D.E."/>
        </authorList>
    </citation>
    <scope>NUCLEOTIDE SEQUENCE [LARGE SCALE GENOMIC DNA]</scope>
    <source>
        <strain evidence="10 11">CECT 7751</strain>
    </source>
</reference>
<feature type="transmembrane region" description="Helical" evidence="8">
    <location>
        <begin position="126"/>
        <end position="153"/>
    </location>
</feature>
<feature type="transmembrane region" description="Helical" evidence="8">
    <location>
        <begin position="203"/>
        <end position="222"/>
    </location>
</feature>
<dbReference type="InterPro" id="IPR000515">
    <property type="entry name" value="MetI-like"/>
</dbReference>
<evidence type="ECO:0000256" key="5">
    <source>
        <dbReference type="ARBA" id="ARBA00022692"/>
    </source>
</evidence>
<feature type="transmembrane region" description="Helical" evidence="8">
    <location>
        <begin position="159"/>
        <end position="182"/>
    </location>
</feature>
<feature type="domain" description="ABC transmembrane type-1" evidence="9">
    <location>
        <begin position="88"/>
        <end position="277"/>
    </location>
</feature>
<feature type="transmembrane region" description="Helical" evidence="8">
    <location>
        <begin position="228"/>
        <end position="247"/>
    </location>
</feature>
<proteinExistence type="inferred from homology"/>
<gene>
    <name evidence="10" type="primary">sugB</name>
    <name evidence="10" type="ORF">PSM7751_00972</name>
</gene>
<evidence type="ECO:0000256" key="8">
    <source>
        <dbReference type="RuleBase" id="RU363032"/>
    </source>
</evidence>
<evidence type="ECO:0000259" key="9">
    <source>
        <dbReference type="PROSITE" id="PS50928"/>
    </source>
</evidence>
<feature type="transmembrane region" description="Helical" evidence="8">
    <location>
        <begin position="92"/>
        <end position="114"/>
    </location>
</feature>
<evidence type="ECO:0000256" key="3">
    <source>
        <dbReference type="ARBA" id="ARBA00022475"/>
    </source>
</evidence>
<accession>A0A1X6YQP1</accession>
<dbReference type="InterPro" id="IPR035906">
    <property type="entry name" value="MetI-like_sf"/>
</dbReference>
<evidence type="ECO:0000256" key="6">
    <source>
        <dbReference type="ARBA" id="ARBA00022989"/>
    </source>
</evidence>
<keyword evidence="5 8" id="KW-0812">Transmembrane</keyword>
<dbReference type="OrthoDB" id="9809681at2"/>
<evidence type="ECO:0000256" key="1">
    <source>
        <dbReference type="ARBA" id="ARBA00004429"/>
    </source>
</evidence>
<feature type="transmembrane region" description="Helical" evidence="8">
    <location>
        <begin position="259"/>
        <end position="277"/>
    </location>
</feature>
<dbReference type="GO" id="GO:0005886">
    <property type="term" value="C:plasma membrane"/>
    <property type="evidence" value="ECO:0007669"/>
    <property type="project" value="UniProtKB-SubCell"/>
</dbReference>
<keyword evidence="2 8" id="KW-0813">Transport</keyword>
<keyword evidence="4" id="KW-0997">Cell inner membrane</keyword>
<dbReference type="PANTHER" id="PTHR43357:SF4">
    <property type="entry name" value="INNER MEMBRANE ABC TRANSPORTER PERMEASE PROTEIN YDCV"/>
    <property type="match status" value="1"/>
</dbReference>
<dbReference type="EMBL" id="FWFN01000002">
    <property type="protein sequence ID" value="SLN26561.1"/>
    <property type="molecule type" value="Genomic_DNA"/>
</dbReference>
<evidence type="ECO:0000313" key="11">
    <source>
        <dbReference type="Proteomes" id="UP000193963"/>
    </source>
</evidence>
<dbReference type="Proteomes" id="UP000193963">
    <property type="component" value="Unassembled WGS sequence"/>
</dbReference>
<dbReference type="Pfam" id="PF00528">
    <property type="entry name" value="BPD_transp_1"/>
    <property type="match status" value="1"/>
</dbReference>
<keyword evidence="3" id="KW-1003">Cell membrane</keyword>
<dbReference type="SUPFAM" id="SSF161098">
    <property type="entry name" value="MetI-like"/>
    <property type="match status" value="1"/>
</dbReference>
<keyword evidence="11" id="KW-1185">Reference proteome</keyword>
<name>A0A1X6YQP1_9RHOB</name>
<evidence type="ECO:0000313" key="10">
    <source>
        <dbReference type="EMBL" id="SLN26561.1"/>
    </source>
</evidence>